<dbReference type="Proteomes" id="UP000000595">
    <property type="component" value="Chromosome"/>
</dbReference>
<gene>
    <name evidence="1" type="ordered locus">MM_3041</name>
</gene>
<dbReference type="Gene3D" id="3.40.50.300">
    <property type="entry name" value="P-loop containing nucleotide triphosphate hydrolases"/>
    <property type="match status" value="1"/>
</dbReference>
<dbReference type="EMBL" id="AE008384">
    <property type="protein sequence ID" value="AAM32737.1"/>
    <property type="molecule type" value="Genomic_DNA"/>
</dbReference>
<dbReference type="KEGG" id="mma:MM_3041"/>
<dbReference type="InterPro" id="IPR027417">
    <property type="entry name" value="P-loop_NTPase"/>
</dbReference>
<dbReference type="PATRIC" id="fig|192952.21.peg.3525"/>
<evidence type="ECO:0008006" key="3">
    <source>
        <dbReference type="Google" id="ProtNLM"/>
    </source>
</evidence>
<dbReference type="HOGENOM" id="CLU_003028_0_0_2"/>
<proteinExistence type="predicted"/>
<evidence type="ECO:0000313" key="1">
    <source>
        <dbReference type="EMBL" id="AAM32737.1"/>
    </source>
</evidence>
<name>Q8PSN8_METMA</name>
<organism evidence="1 2">
    <name type="scientific">Methanosarcina mazei (strain ATCC BAA-159 / DSM 3647 / Goe1 / Go1 / JCM 11833 / OCM 88)</name>
    <name type="common">Methanosarcina frisia</name>
    <dbReference type="NCBI Taxonomy" id="192952"/>
    <lineage>
        <taxon>Archaea</taxon>
        <taxon>Methanobacteriati</taxon>
        <taxon>Methanobacteriota</taxon>
        <taxon>Stenosarchaea group</taxon>
        <taxon>Methanomicrobia</taxon>
        <taxon>Methanosarcinales</taxon>
        <taxon>Methanosarcinaceae</taxon>
        <taxon>Methanosarcina</taxon>
    </lineage>
</organism>
<protein>
    <recommendedName>
        <fullName evidence="3">ATP-binding protein</fullName>
    </recommendedName>
</protein>
<sequence length="1710" mass="197398">MKKEQSNPYSTGSGGANFETHVQAAFAVLMLTGRIAPCLPPWPIKKIILQGLYAGFETDDFIVIAKDSQTNREAKLLAQIKHTISITKSDETFGEVIKAAWNDFNNPEIFSPETDSFALITGPLTATDTNSVRPLLEWARHSENEKEFLVKVYKEGFSSDTKRDKLDAFRTHLQNANKGELLSDQQLWKFLKRFYLLGYDFDSETSSAVTLLQSLIAQSSTGDPLSIWAKLVNEVKFVNQDAGTLSLDTLPKEILQSFDIKTNSYWASDIRKLQEHGNYILNNIRSSIGGAHIKRSDIFEKLLETSEEHNFILLTGDRGHGKSSLIKEFAECMKDSTPIFCIRTEELGRAHLDNVFSSIGLRSSLSDLEAGFVLMPKKYLLIESLEKLLELENSVAFSDLLQFVKKDNGWTIIASGRDYAYQQISFNYLQPSGINYSLLTIDGFSDNDIQQLCEELEILKPFADNPSLKPLLKNPFYAELAYRVAISGTKFSVGDGEKEFKEIVWRDIISKESERSNGMPLKRRQTFIEISVRRAKQMVYGVSDNEFDPEALLRLEADNLIRRDSSNNLVSPAHDILEDWGLESYIESKFKSSPRNVNIFLSAVGHEPAMNRAFRLWLYQKLRYGENVKQLIFDILDDREIESCWQDETITAVLLSENPYGFLYELNEQLFENDCDLLMRFCFILRISCKTPDQKRIKQLYDGKNEKIGILSTLYLKPHGNGWNDIIHFLFENRENISKELIPHLSAVLEEWSSSIHVDKNIPAISREVGLLALYLLNFIKDTYGDEVDRKKLLSVIVKVVPVIQQELSEMLETDLFTANIDRRQPLYLDDFNEMALNGIETAFLCKYVPDMVIKLAFHQWVINNSKDNEDDYDYYYRDDEECFGLQQYQSGCNFFPPSGARGPFRYLLRYHPRKGLDFIIKLLNVTAEIYANSGLDSPKMDSPISFDVFRSEIKQVEINLNDGTSIKQYCSQRLWSGYRGLRLSVVPNILQSALMALENWLIYCAEVKTVEYLEKIFDYILRNSNSVLPTAVLSSVATGFPDKLGKAALPLLRVSEFYDYDLTRSTLESGKDEPDSFDRILNNNLIYKICTEERHTSALRPWRRKNLEHLISYLQFSYLREDIFIILDELRFKNATKENWCIRFHRIDTREWKPKIDKENSRIVFTTDLEPELKESQKKAEEDQILNDRMFSLFLWSEKTLKGEKLDREYYSSLDNALEEAKNLFEILKDQTPDIFCNMLYGCIIKVAVIFLRDYSNEMDKEDLSWCIDLIIHAVLTNADTENHMAIVDKTDHNGEAASASILPIIFDFVSENEDIYIMKKTISTALTHANENVRIKAAIGIRDYLWQRDPAFAQNCIIGAIEYARLNTKEYRIKRVTTTQLENFGLNSGSDLNISNSWINNLRDQIAHGLVEAEINNIDFRCYNIQYLLTSFIIVPNGSTDPSHISLLSQMLVFLFEAEETKNNTQKNKIEIPYKFPMEFCQIFAEYLFYISDSNTEKIFIEKLQAGCDSAPSFINSLLIWIHISAEKTGRKDRYWWFWRQLSEPVQKIAIKIAKGKSRRRQVDDERELIRHMLFADIRNQHVDHERNNIQLGKDSIEQFVINAGINPDVFEAMSSLMFYYPEIFLESGLLILSKHQEEIGGTELFSRNTVFYLEIALSRYLLFENTALLSKEIYDSYKILLDAIVKTGSSRAYYLRENLIRARRVVN</sequence>
<reference evidence="1 2" key="1">
    <citation type="journal article" date="2002" name="J. Mol. Microbiol. Biotechnol.">
        <title>The genome of Methanosarcina mazei: evidence for lateral gene transfer between Bacteria and Archaea.</title>
        <authorList>
            <person name="Deppenmeier U."/>
            <person name="Johann A."/>
            <person name="Hartsch T."/>
            <person name="Merkl R."/>
            <person name="Schmitz R.A."/>
            <person name="Martinez-Arias R."/>
            <person name="Henne A."/>
            <person name="Wiezer A."/>
            <person name="Baumer S."/>
            <person name="Jacobi C."/>
            <person name="Bruggemann H."/>
            <person name="Lienard T."/>
            <person name="Christmann A."/>
            <person name="Bomeke M."/>
            <person name="Steckel S."/>
            <person name="Bhattacharyya A."/>
            <person name="Lykidis A."/>
            <person name="Overbeek R."/>
            <person name="Klenk H.P."/>
            <person name="Gunsalus R.P."/>
            <person name="Fritz H.J."/>
            <person name="Gottschalk G."/>
        </authorList>
    </citation>
    <scope>NUCLEOTIDE SEQUENCE [LARGE SCALE GENOMIC DNA]</scope>
    <source>
        <strain evidence="2">ATCC BAA-159 / DSM 3647 / Goe1 / Go1 / JCM 11833 / OCM 88</strain>
    </source>
</reference>
<evidence type="ECO:0000313" key="2">
    <source>
        <dbReference type="Proteomes" id="UP000000595"/>
    </source>
</evidence>
<accession>Q8PSN8</accession>
<dbReference type="SUPFAM" id="SSF52540">
    <property type="entry name" value="P-loop containing nucleoside triphosphate hydrolases"/>
    <property type="match status" value="1"/>
</dbReference>